<evidence type="ECO:0000256" key="6">
    <source>
        <dbReference type="ARBA" id="ARBA00022660"/>
    </source>
</evidence>
<comment type="subcellular location">
    <subcellularLocation>
        <location evidence="2">Mitochondrion inner membrane</location>
        <topology evidence="2">Multi-pass membrane protein</topology>
    </subcellularLocation>
</comment>
<proteinExistence type="predicted"/>
<keyword evidence="7 18" id="KW-0812">Transmembrane</keyword>
<evidence type="ECO:0000256" key="3">
    <source>
        <dbReference type="ARBA" id="ARBA00012944"/>
    </source>
</evidence>
<evidence type="ECO:0000313" key="21">
    <source>
        <dbReference type="EMBL" id="AFV25572.1"/>
    </source>
</evidence>
<feature type="transmembrane region" description="Helical" evidence="18">
    <location>
        <begin position="51"/>
        <end position="77"/>
    </location>
</feature>
<dbReference type="RefSeq" id="YP_007626999.1">
    <property type="nucleotide sequence ID" value="NC_020772.1"/>
</dbReference>
<keyword evidence="8" id="KW-0999">Mitochondrion inner membrane</keyword>
<feature type="transmembrane region" description="Helical" evidence="18">
    <location>
        <begin position="299"/>
        <end position="320"/>
    </location>
</feature>
<feature type="transmembrane region" description="Helical" evidence="18">
    <location>
        <begin position="113"/>
        <end position="132"/>
    </location>
</feature>
<dbReference type="Pfam" id="PF06455">
    <property type="entry name" value="NADH5_C"/>
    <property type="match status" value="1"/>
</dbReference>
<name>M4HZ13_9HEMI</name>
<keyword evidence="11 18" id="KW-1133">Transmembrane helix</keyword>
<feature type="transmembrane region" description="Helical" evidence="18">
    <location>
        <begin position="477"/>
        <end position="496"/>
    </location>
</feature>
<feature type="transmembrane region" description="Helical" evidence="18">
    <location>
        <begin position="551"/>
        <end position="566"/>
    </location>
</feature>
<evidence type="ECO:0000256" key="9">
    <source>
        <dbReference type="ARBA" id="ARBA00022967"/>
    </source>
</evidence>
<dbReference type="GO" id="GO:0003954">
    <property type="term" value="F:NADH dehydrogenase activity"/>
    <property type="evidence" value="ECO:0007669"/>
    <property type="project" value="TreeGrafter"/>
</dbReference>
<dbReference type="GO" id="GO:0008137">
    <property type="term" value="F:NADH dehydrogenase (ubiquinone) activity"/>
    <property type="evidence" value="ECO:0007669"/>
    <property type="project" value="UniProtKB-EC"/>
</dbReference>
<keyword evidence="10" id="KW-0249">Electron transport</keyword>
<keyword evidence="5" id="KW-0813">Transport</keyword>
<evidence type="ECO:0000259" key="19">
    <source>
        <dbReference type="Pfam" id="PF00361"/>
    </source>
</evidence>
<keyword evidence="14 21" id="KW-0496">Mitochondrion</keyword>
<evidence type="ECO:0000256" key="10">
    <source>
        <dbReference type="ARBA" id="ARBA00022982"/>
    </source>
</evidence>
<feature type="transmembrane region" description="Helical" evidence="18">
    <location>
        <begin position="177"/>
        <end position="194"/>
    </location>
</feature>
<keyword evidence="9" id="KW-1278">Translocase</keyword>
<feature type="transmembrane region" description="Helical" evidence="18">
    <location>
        <begin position="12"/>
        <end position="31"/>
    </location>
</feature>
<feature type="domain" description="NADH:quinone oxidoreductase/Mrp antiporter transmembrane" evidence="19">
    <location>
        <begin position="108"/>
        <end position="383"/>
    </location>
</feature>
<dbReference type="InterPro" id="IPR001750">
    <property type="entry name" value="ND/Mrp_TM"/>
</dbReference>
<evidence type="ECO:0000256" key="1">
    <source>
        <dbReference type="ARBA" id="ARBA00003257"/>
    </source>
</evidence>
<keyword evidence="13" id="KW-0830">Ubiquinone</keyword>
<geneLocation type="mitochondrion" evidence="21"/>
<dbReference type="Pfam" id="PF00361">
    <property type="entry name" value="Proton_antipo_M"/>
    <property type="match status" value="1"/>
</dbReference>
<evidence type="ECO:0000259" key="20">
    <source>
        <dbReference type="Pfam" id="PF06455"/>
    </source>
</evidence>
<feature type="transmembrane region" description="Helical" evidence="18">
    <location>
        <begin position="271"/>
        <end position="293"/>
    </location>
</feature>
<dbReference type="PANTHER" id="PTHR42829:SF2">
    <property type="entry name" value="NADH-UBIQUINONE OXIDOREDUCTASE CHAIN 5"/>
    <property type="match status" value="1"/>
</dbReference>
<evidence type="ECO:0000256" key="2">
    <source>
        <dbReference type="ARBA" id="ARBA00004448"/>
    </source>
</evidence>
<comment type="function">
    <text evidence="1">Core subunit of the mitochondrial membrane respiratory chain NADH dehydrogenase (Complex I) that is believed to belong to the minimal assembly required for catalysis. Complex I functions in the transfer of electrons from NADH to the respiratory chain. The immediate electron acceptor for the enzyme is believed to be ubiquinone.</text>
</comment>
<feature type="transmembrane region" description="Helical" evidence="18">
    <location>
        <begin position="153"/>
        <end position="171"/>
    </location>
</feature>
<evidence type="ECO:0000256" key="18">
    <source>
        <dbReference type="SAM" id="Phobius"/>
    </source>
</evidence>
<evidence type="ECO:0000256" key="8">
    <source>
        <dbReference type="ARBA" id="ARBA00022792"/>
    </source>
</evidence>
<keyword evidence="6" id="KW-0679">Respiratory chain</keyword>
<feature type="transmembrane region" description="Helical" evidence="18">
    <location>
        <begin position="526"/>
        <end position="545"/>
    </location>
</feature>
<dbReference type="EC" id="7.1.1.2" evidence="3"/>
<dbReference type="GO" id="GO:0015990">
    <property type="term" value="P:electron transport coupled proton transport"/>
    <property type="evidence" value="ECO:0007669"/>
    <property type="project" value="TreeGrafter"/>
</dbReference>
<evidence type="ECO:0000256" key="7">
    <source>
        <dbReference type="ARBA" id="ARBA00022692"/>
    </source>
</evidence>
<dbReference type="GO" id="GO:0005743">
    <property type="term" value="C:mitochondrial inner membrane"/>
    <property type="evidence" value="ECO:0007669"/>
    <property type="project" value="UniProtKB-SubCell"/>
</dbReference>
<organism evidence="21">
    <name type="scientific">Chauliops fallax</name>
    <dbReference type="NCBI Taxonomy" id="1244200"/>
    <lineage>
        <taxon>Eukaryota</taxon>
        <taxon>Metazoa</taxon>
        <taxon>Ecdysozoa</taxon>
        <taxon>Arthropoda</taxon>
        <taxon>Hexapoda</taxon>
        <taxon>Insecta</taxon>
        <taxon>Pterygota</taxon>
        <taxon>Neoptera</taxon>
        <taxon>Paraneoptera</taxon>
        <taxon>Hemiptera</taxon>
        <taxon>Heteroptera</taxon>
        <taxon>Panheteroptera</taxon>
        <taxon>Pentatomomorpha</taxon>
        <taxon>Lygaeoidea</taxon>
        <taxon>Malcidae</taxon>
        <taxon>Chauliopinae</taxon>
        <taxon>Chauliops</taxon>
    </lineage>
</organism>
<feature type="transmembrane region" description="Helical" evidence="18">
    <location>
        <begin position="215"/>
        <end position="233"/>
    </location>
</feature>
<feature type="transmembrane region" description="Helical" evidence="18">
    <location>
        <begin position="89"/>
        <end position="107"/>
    </location>
</feature>
<comment type="catalytic activity">
    <reaction evidence="17">
        <text>a ubiquinone + NADH + 5 H(+)(in) = a ubiquinol + NAD(+) + 4 H(+)(out)</text>
        <dbReference type="Rhea" id="RHEA:29091"/>
        <dbReference type="Rhea" id="RHEA-COMP:9565"/>
        <dbReference type="Rhea" id="RHEA-COMP:9566"/>
        <dbReference type="ChEBI" id="CHEBI:15378"/>
        <dbReference type="ChEBI" id="CHEBI:16389"/>
        <dbReference type="ChEBI" id="CHEBI:17976"/>
        <dbReference type="ChEBI" id="CHEBI:57540"/>
        <dbReference type="ChEBI" id="CHEBI:57945"/>
        <dbReference type="EC" id="7.1.1.2"/>
    </reaction>
</comment>
<dbReference type="GO" id="GO:0042773">
    <property type="term" value="P:ATP synthesis coupled electron transport"/>
    <property type="evidence" value="ECO:0007669"/>
    <property type="project" value="InterPro"/>
</dbReference>
<evidence type="ECO:0000256" key="14">
    <source>
        <dbReference type="ARBA" id="ARBA00023128"/>
    </source>
</evidence>
<dbReference type="GeneID" id="14842778"/>
<dbReference type="CTD" id="4540"/>
<keyword evidence="15 18" id="KW-0472">Membrane</keyword>
<accession>M4HZ13</accession>
<feature type="transmembrane region" description="Helical" evidence="18">
    <location>
        <begin position="419"/>
        <end position="442"/>
    </location>
</feature>
<evidence type="ECO:0000256" key="17">
    <source>
        <dbReference type="ARBA" id="ARBA00049551"/>
    </source>
</evidence>
<evidence type="ECO:0000256" key="15">
    <source>
        <dbReference type="ARBA" id="ARBA00023136"/>
    </source>
</evidence>
<feature type="transmembrane region" description="Helical" evidence="18">
    <location>
        <begin position="332"/>
        <end position="356"/>
    </location>
</feature>
<reference evidence="21" key="1">
    <citation type="journal article" date="2013" name="PLoS ONE">
        <title>The Complete Mitochondrial Genome of the Stalk-Eyed Bug Chauliops fallax Scott, and the Monophyly of Malcidae (Hemiptera: Heteroptera).</title>
        <authorList>
            <person name="Li T."/>
            <person name="Gao C."/>
            <person name="Cui Y."/>
            <person name="Xie Q."/>
            <person name="Bu W."/>
        </authorList>
    </citation>
    <scope>NUCLEOTIDE SEQUENCE</scope>
</reference>
<dbReference type="PRINTS" id="PR01434">
    <property type="entry name" value="NADHDHGNASE5"/>
</dbReference>
<feature type="domain" description="NADH dehydrogenase subunit 5 C-terminal" evidence="20">
    <location>
        <begin position="392"/>
        <end position="566"/>
    </location>
</feature>
<evidence type="ECO:0000256" key="13">
    <source>
        <dbReference type="ARBA" id="ARBA00023075"/>
    </source>
</evidence>
<sequence length="567" mass="65331">MCSKLLKYNFYFFMLLFFGLFVYFLGFYFLYFDYLFLVDWEIISFNSSSVVMTLLFDWMSLLFMGSVLLISCMVILYSGSYMLGDDYKLRFLLLVILFVVSMCFMIVSPNLISILLGWDGLGLVSYCLVVYFHNVKSYGAGMITILVNRVGDVAILLGISILFNSGGWYFMYYNYYIYDWSYLLVLIIVLAAFTKSAQIPFSSWLPAAMAAPTPVSALVHSSTLVTAGVYLLIRFSVLLSHFNVSFFLVLSVMTMFMSGLCAVYEFDMKKIIALSTLSQLGLMMTVLFMGYSVVSFFHLLTHAFFSALLFLCAGLFIHCMNDTQDIRFMGGLVNMIPYTSTCFGVSNLSLCGLPFLSGFYSKDLSIELMSVDYFNLFIYFIFYISLGLTAFYSIRLVYYCMVGFVNLSSCNSFLEDNCMMYSMLFLVFMAVISGSMLSWLIFPFPSLIVIPLEASVFSLFCIILGLFCGYEFCLMNYYFSYCNSFILDFFGSMWFMPYFSTYFFYSSGYFLSLNYVKFLDWGWGEYLMSILMSLYFLMLGSLNLYFQYNNIKIFYSLFVIFALLLLI</sequence>
<evidence type="ECO:0000256" key="4">
    <source>
        <dbReference type="ARBA" id="ARBA00021096"/>
    </source>
</evidence>
<feature type="transmembrane region" description="Helical" evidence="18">
    <location>
        <begin position="245"/>
        <end position="264"/>
    </location>
</feature>
<dbReference type="AlphaFoldDB" id="M4HZ13"/>
<feature type="transmembrane region" description="Helical" evidence="18">
    <location>
        <begin position="376"/>
        <end position="398"/>
    </location>
</feature>
<protein>
    <recommendedName>
        <fullName evidence="4">NADH-ubiquinone oxidoreductase chain 5</fullName>
        <ecNumber evidence="3">7.1.1.2</ecNumber>
    </recommendedName>
    <alternativeName>
        <fullName evidence="16">NADH dehydrogenase subunit 5</fullName>
    </alternativeName>
</protein>
<evidence type="ECO:0000256" key="11">
    <source>
        <dbReference type="ARBA" id="ARBA00022989"/>
    </source>
</evidence>
<dbReference type="EMBL" id="JX839706">
    <property type="protein sequence ID" value="AFV25572.1"/>
    <property type="molecule type" value="Genomic_DNA"/>
</dbReference>
<dbReference type="PANTHER" id="PTHR42829">
    <property type="entry name" value="NADH-UBIQUINONE OXIDOREDUCTASE CHAIN 5"/>
    <property type="match status" value="1"/>
</dbReference>
<evidence type="ECO:0000256" key="5">
    <source>
        <dbReference type="ARBA" id="ARBA00022448"/>
    </source>
</evidence>
<gene>
    <name evidence="21" type="primary">ND5</name>
</gene>
<feature type="transmembrane region" description="Helical" evidence="18">
    <location>
        <begin position="448"/>
        <end position="470"/>
    </location>
</feature>
<dbReference type="InterPro" id="IPR010934">
    <property type="entry name" value="NADH_DH_su5_C"/>
</dbReference>
<evidence type="ECO:0000256" key="12">
    <source>
        <dbReference type="ARBA" id="ARBA00023027"/>
    </source>
</evidence>
<evidence type="ECO:0000256" key="16">
    <source>
        <dbReference type="ARBA" id="ARBA00031027"/>
    </source>
</evidence>
<dbReference type="InterPro" id="IPR003945">
    <property type="entry name" value="NU5C-like"/>
</dbReference>
<dbReference type="PRINTS" id="PR01435">
    <property type="entry name" value="NPOXDRDTASE5"/>
</dbReference>
<keyword evidence="12" id="KW-0520">NAD</keyword>